<sequence>MENCCLPTHIIKGTSTETDASSMLNEIELPSKRLFSCASICAFSKQAKHRLEYEEQCKSARKLWGFIALSLLFMVVEVVGGVKANSLAILTDAAHMLTDVAGFAISPRHLGIRVGTNAPSIFWVFPHRSSRSPAIHSAHLGDCWLPNL</sequence>
<dbReference type="Proteomes" id="UP001234297">
    <property type="component" value="Chromosome 7"/>
</dbReference>
<protein>
    <submittedName>
        <fullName evidence="1">Uncharacterized protein</fullName>
    </submittedName>
</protein>
<name>A0ACC2LF47_PERAE</name>
<dbReference type="EMBL" id="CM056815">
    <property type="protein sequence ID" value="KAJ8631818.1"/>
    <property type="molecule type" value="Genomic_DNA"/>
</dbReference>
<evidence type="ECO:0000313" key="2">
    <source>
        <dbReference type="Proteomes" id="UP001234297"/>
    </source>
</evidence>
<accession>A0ACC2LF47</accession>
<proteinExistence type="predicted"/>
<keyword evidence="2" id="KW-1185">Reference proteome</keyword>
<comment type="caution">
    <text evidence="1">The sequence shown here is derived from an EMBL/GenBank/DDBJ whole genome shotgun (WGS) entry which is preliminary data.</text>
</comment>
<organism evidence="1 2">
    <name type="scientific">Persea americana</name>
    <name type="common">Avocado</name>
    <dbReference type="NCBI Taxonomy" id="3435"/>
    <lineage>
        <taxon>Eukaryota</taxon>
        <taxon>Viridiplantae</taxon>
        <taxon>Streptophyta</taxon>
        <taxon>Embryophyta</taxon>
        <taxon>Tracheophyta</taxon>
        <taxon>Spermatophyta</taxon>
        <taxon>Magnoliopsida</taxon>
        <taxon>Magnoliidae</taxon>
        <taxon>Laurales</taxon>
        <taxon>Lauraceae</taxon>
        <taxon>Persea</taxon>
    </lineage>
</organism>
<gene>
    <name evidence="1" type="ORF">MRB53_025141</name>
</gene>
<reference evidence="1 2" key="1">
    <citation type="journal article" date="2022" name="Hortic Res">
        <title>A haplotype resolved chromosomal level avocado genome allows analysis of novel avocado genes.</title>
        <authorList>
            <person name="Nath O."/>
            <person name="Fletcher S.J."/>
            <person name="Hayward A."/>
            <person name="Shaw L.M."/>
            <person name="Masouleh A.K."/>
            <person name="Furtado A."/>
            <person name="Henry R.J."/>
            <person name="Mitter N."/>
        </authorList>
    </citation>
    <scope>NUCLEOTIDE SEQUENCE [LARGE SCALE GENOMIC DNA]</scope>
    <source>
        <strain evidence="2">cv. Hass</strain>
    </source>
</reference>
<evidence type="ECO:0000313" key="1">
    <source>
        <dbReference type="EMBL" id="KAJ8631818.1"/>
    </source>
</evidence>